<evidence type="ECO:0000259" key="7">
    <source>
        <dbReference type="Pfam" id="PF08340"/>
    </source>
</evidence>
<comment type="caution">
    <text evidence="8">The sequence shown here is derived from an EMBL/GenBank/DDBJ whole genome shotgun (WGS) entry which is preliminary data.</text>
</comment>
<evidence type="ECO:0000259" key="6">
    <source>
        <dbReference type="Pfam" id="PF03755"/>
    </source>
</evidence>
<comment type="similarity">
    <text evidence="5">Belongs to the YicC/YloC family.</text>
</comment>
<evidence type="ECO:0000256" key="2">
    <source>
        <dbReference type="ARBA" id="ARBA00022722"/>
    </source>
</evidence>
<feature type="domain" description="Endoribonuclease YicC-like C-terminal" evidence="7">
    <location>
        <begin position="173"/>
        <end position="293"/>
    </location>
</feature>
<keyword evidence="9" id="KW-1185">Reference proteome</keyword>
<name>A0A920C4X2_9BACI</name>
<evidence type="ECO:0000256" key="5">
    <source>
        <dbReference type="ARBA" id="ARBA00035648"/>
    </source>
</evidence>
<dbReference type="PANTHER" id="PTHR30636">
    <property type="entry name" value="UPF0701 PROTEIN YICC"/>
    <property type="match status" value="1"/>
</dbReference>
<keyword evidence="2" id="KW-0540">Nuclease</keyword>
<dbReference type="GO" id="GO:0004521">
    <property type="term" value="F:RNA endonuclease activity"/>
    <property type="evidence" value="ECO:0007669"/>
    <property type="project" value="InterPro"/>
</dbReference>
<evidence type="ECO:0000256" key="4">
    <source>
        <dbReference type="ARBA" id="ARBA00022801"/>
    </source>
</evidence>
<reference evidence="8" key="1">
    <citation type="submission" date="2021-03" db="EMBL/GenBank/DDBJ databases">
        <title>Antimicrobial resistance genes in bacteria isolated from Japanese honey, and their potential for conferring macrolide and lincosamide resistance in the American foulbrood pathogen Paenibacillus larvae.</title>
        <authorList>
            <person name="Okamoto M."/>
            <person name="Kumagai M."/>
            <person name="Kanamori H."/>
            <person name="Takamatsu D."/>
        </authorList>
    </citation>
    <scope>NUCLEOTIDE SEQUENCE</scope>
    <source>
        <strain evidence="8">J43TS3</strain>
    </source>
</reference>
<feature type="domain" description="Endoribonuclease YicC-like N-terminal" evidence="6">
    <location>
        <begin position="3"/>
        <end position="155"/>
    </location>
</feature>
<evidence type="ECO:0008006" key="10">
    <source>
        <dbReference type="Google" id="ProtNLM"/>
    </source>
</evidence>
<evidence type="ECO:0000313" key="8">
    <source>
        <dbReference type="EMBL" id="GIO26095.1"/>
    </source>
</evidence>
<dbReference type="GO" id="GO:0016787">
    <property type="term" value="F:hydrolase activity"/>
    <property type="evidence" value="ECO:0007669"/>
    <property type="project" value="UniProtKB-KW"/>
</dbReference>
<dbReference type="NCBIfam" id="TIGR00255">
    <property type="entry name" value="YicC/YloC family endoribonuclease"/>
    <property type="match status" value="1"/>
</dbReference>
<evidence type="ECO:0000256" key="3">
    <source>
        <dbReference type="ARBA" id="ARBA00022759"/>
    </source>
</evidence>
<evidence type="ECO:0000256" key="1">
    <source>
        <dbReference type="ARBA" id="ARBA00001968"/>
    </source>
</evidence>
<keyword evidence="4" id="KW-0378">Hydrolase</keyword>
<sequence length="293" mass="34238">MAKSMTGYGISTTQFENTTITVEIRSVNHRFLDIIPKYPRTFLFLEDKIKMLVKNFFSRGRVELHINIEGEGFVQKSISTDWELLDQFIQQLKVAKERYGLQGEIPFSVLTQLPDLITIQENEEKPDNLQENILACIEDACLQVLEMRIEEGKNLLDDILERATIIRNIVRSIESRRENVIDEYRTRIKQRMEEYIEDPITVDSSRLHQEIALLAEKGDIAEEITRLHSHLDQLEEWSKLEEPIGRKLDFILQEMNREANTVGSKSTDTKISEWTVAMKSEIERIKEQVQNIE</sequence>
<dbReference type="RefSeq" id="WP_212919585.1">
    <property type="nucleotide sequence ID" value="NZ_BORP01000001.1"/>
</dbReference>
<keyword evidence="3" id="KW-0255">Endonuclease</keyword>
<organism evidence="8 9">
    <name type="scientific">Ornithinibacillus bavariensis</name>
    <dbReference type="NCBI Taxonomy" id="545502"/>
    <lineage>
        <taxon>Bacteria</taxon>
        <taxon>Bacillati</taxon>
        <taxon>Bacillota</taxon>
        <taxon>Bacilli</taxon>
        <taxon>Bacillales</taxon>
        <taxon>Bacillaceae</taxon>
        <taxon>Ornithinibacillus</taxon>
    </lineage>
</organism>
<dbReference type="InterPro" id="IPR013551">
    <property type="entry name" value="YicC-like_C"/>
</dbReference>
<dbReference type="InterPro" id="IPR005229">
    <property type="entry name" value="YicC/YloC-like"/>
</dbReference>
<dbReference type="Pfam" id="PF08340">
    <property type="entry name" value="YicC-like_C"/>
    <property type="match status" value="1"/>
</dbReference>
<protein>
    <recommendedName>
        <fullName evidence="10">YicC family protein</fullName>
    </recommendedName>
</protein>
<dbReference type="Pfam" id="PF03755">
    <property type="entry name" value="YicC-like_N"/>
    <property type="match status" value="1"/>
</dbReference>
<dbReference type="AlphaFoldDB" id="A0A920C4X2"/>
<accession>A0A920C4X2</accession>
<dbReference type="Proteomes" id="UP000676917">
    <property type="component" value="Unassembled WGS sequence"/>
</dbReference>
<comment type="cofactor">
    <cofactor evidence="1">
        <name>a divalent metal cation</name>
        <dbReference type="ChEBI" id="CHEBI:60240"/>
    </cofactor>
</comment>
<dbReference type="InterPro" id="IPR013527">
    <property type="entry name" value="YicC-like_N"/>
</dbReference>
<evidence type="ECO:0000313" key="9">
    <source>
        <dbReference type="Proteomes" id="UP000676917"/>
    </source>
</evidence>
<dbReference type="PANTHER" id="PTHR30636:SF3">
    <property type="entry name" value="UPF0701 PROTEIN YICC"/>
    <property type="match status" value="1"/>
</dbReference>
<proteinExistence type="inferred from homology"/>
<dbReference type="EMBL" id="BORP01000001">
    <property type="protein sequence ID" value="GIO26095.1"/>
    <property type="molecule type" value="Genomic_DNA"/>
</dbReference>
<gene>
    <name evidence="8" type="ORF">J43TS3_07060</name>
</gene>